<comment type="similarity">
    <text evidence="1">Belongs to the UPF0045 family.</text>
</comment>
<protein>
    <submittedName>
        <fullName evidence="3">Cell wall biogenesis protein Ecm15</fullName>
    </submittedName>
</protein>
<sequence>MAFNDLPTPAHCIADFCLIPIGTSSPSVSAQIADVQRLIEQSGVKYVMHSGGTTLEGSWDRVHQVIGQAHNLLHQKGIVRIQTDIRVGTRTDKKQSFEDKKTASTDQVLKRKLLLKLLKKQLVKELISPPWLFFSGKRKEERIPDRIANIEPVVVQYMGVVQDSLCTNCIKFQGPESKCVALVDSTEDARACAGGRWNGQYKRCSIWKAAQEQPFSGLVKARGEELCFNKKDQNHWSVILDSLGDSAELVQKLESVAPILQAYNDDDTVVAQGNTIELLTRSLEFIAKFIQPSYEHISDLGLRASPSEPGSR</sequence>
<dbReference type="Pfam" id="PF01910">
    <property type="entry name" value="Thiamine_BP"/>
    <property type="match status" value="1"/>
</dbReference>
<dbReference type="PANTHER" id="PTHR33777">
    <property type="entry name" value="UPF0045 PROTEIN ECM15"/>
    <property type="match status" value="1"/>
</dbReference>
<keyword evidence="4" id="KW-1185">Reference proteome</keyword>
<evidence type="ECO:0000313" key="4">
    <source>
        <dbReference type="Proteomes" id="UP001150941"/>
    </source>
</evidence>
<reference evidence="3" key="2">
    <citation type="journal article" date="2023" name="IMA Fungus">
        <title>Comparative genomic study of the Penicillium genus elucidates a diverse pangenome and 15 lateral gene transfer events.</title>
        <authorList>
            <person name="Petersen C."/>
            <person name="Sorensen T."/>
            <person name="Nielsen M.R."/>
            <person name="Sondergaard T.E."/>
            <person name="Sorensen J.L."/>
            <person name="Fitzpatrick D.A."/>
            <person name="Frisvad J.C."/>
            <person name="Nielsen K.L."/>
        </authorList>
    </citation>
    <scope>NUCLEOTIDE SEQUENCE</scope>
    <source>
        <strain evidence="3">IBT 19713</strain>
    </source>
</reference>
<proteinExistence type="inferred from homology"/>
<evidence type="ECO:0000256" key="1">
    <source>
        <dbReference type="ARBA" id="ARBA00010272"/>
    </source>
</evidence>
<dbReference type="OrthoDB" id="5587367at2759"/>
<dbReference type="Proteomes" id="UP001150941">
    <property type="component" value="Unassembled WGS sequence"/>
</dbReference>
<dbReference type="SUPFAM" id="SSF89957">
    <property type="entry name" value="MTH1187/YkoF-like"/>
    <property type="match status" value="1"/>
</dbReference>
<evidence type="ECO:0000259" key="2">
    <source>
        <dbReference type="Pfam" id="PF01910"/>
    </source>
</evidence>
<feature type="domain" description="Thiamine-binding protein" evidence="2">
    <location>
        <begin position="14"/>
        <end position="101"/>
    </location>
</feature>
<dbReference type="InterPro" id="IPR022190">
    <property type="entry name" value="DUF3716"/>
</dbReference>
<dbReference type="GO" id="GO:0005829">
    <property type="term" value="C:cytosol"/>
    <property type="evidence" value="ECO:0007669"/>
    <property type="project" value="TreeGrafter"/>
</dbReference>
<name>A0A9W9NDP4_9EURO</name>
<dbReference type="InterPro" id="IPR002767">
    <property type="entry name" value="Thiamine_BP"/>
</dbReference>
<dbReference type="GeneID" id="83206560"/>
<organism evidence="3 4">
    <name type="scientific">Penicillium chermesinum</name>
    <dbReference type="NCBI Taxonomy" id="63820"/>
    <lineage>
        <taxon>Eukaryota</taxon>
        <taxon>Fungi</taxon>
        <taxon>Dikarya</taxon>
        <taxon>Ascomycota</taxon>
        <taxon>Pezizomycotina</taxon>
        <taxon>Eurotiomycetes</taxon>
        <taxon>Eurotiomycetidae</taxon>
        <taxon>Eurotiales</taxon>
        <taxon>Aspergillaceae</taxon>
        <taxon>Penicillium</taxon>
    </lineage>
</organism>
<dbReference type="NCBIfam" id="TIGR00106">
    <property type="entry name" value="MTH1187 family thiamine-binding protein"/>
    <property type="match status" value="1"/>
</dbReference>
<comment type="caution">
    <text evidence="3">The sequence shown here is derived from an EMBL/GenBank/DDBJ whole genome shotgun (WGS) entry which is preliminary data.</text>
</comment>
<reference evidence="3" key="1">
    <citation type="submission" date="2022-11" db="EMBL/GenBank/DDBJ databases">
        <authorList>
            <person name="Petersen C."/>
        </authorList>
    </citation>
    <scope>NUCLEOTIDE SEQUENCE</scope>
    <source>
        <strain evidence="3">IBT 19713</strain>
    </source>
</reference>
<dbReference type="Pfam" id="PF12511">
    <property type="entry name" value="DUF3716"/>
    <property type="match status" value="1"/>
</dbReference>
<dbReference type="InterPro" id="IPR051614">
    <property type="entry name" value="UPF0045_domain"/>
</dbReference>
<accession>A0A9W9NDP4</accession>
<dbReference type="RefSeq" id="XP_058325824.1">
    <property type="nucleotide sequence ID" value="XM_058479256.1"/>
</dbReference>
<dbReference type="InterPro" id="IPR029756">
    <property type="entry name" value="MTH1187/YkoF-like"/>
</dbReference>
<dbReference type="Gene3D" id="3.30.70.930">
    <property type="match status" value="1"/>
</dbReference>
<dbReference type="AlphaFoldDB" id="A0A9W9NDP4"/>
<dbReference type="EMBL" id="JAPQKS010000008">
    <property type="protein sequence ID" value="KAJ5216953.1"/>
    <property type="molecule type" value="Genomic_DNA"/>
</dbReference>
<dbReference type="PANTHER" id="PTHR33777:SF1">
    <property type="entry name" value="UPF0045 PROTEIN ECM15"/>
    <property type="match status" value="1"/>
</dbReference>
<gene>
    <name evidence="3" type="ORF">N7468_009961</name>
</gene>
<evidence type="ECO:0000313" key="3">
    <source>
        <dbReference type="EMBL" id="KAJ5216953.1"/>
    </source>
</evidence>